<protein>
    <recommendedName>
        <fullName evidence="3">histidine kinase</fullName>
        <ecNumber evidence="3">2.7.13.3</ecNumber>
    </recommendedName>
</protein>
<feature type="transmembrane region" description="Helical" evidence="11">
    <location>
        <begin position="16"/>
        <end position="36"/>
    </location>
</feature>
<proteinExistence type="predicted"/>
<sequence length="335" mass="38528">MKEFFGVLKSYAKRNIPGIVIFLICVGIFLLILYLYSLPTAAVGYAALLSGSFIFITKAVGFMLYYKKHAALTKLKHGITLSDFMFPAAKDLIEKDYQEIIKIIDRDRMDVINEKDDAYNEMVEYYTIWAHQIKTPIAAMRLILQSEYSDTNNELLDQLFRIEQYVEMVLQYLRLENMSGDLMIKRYSLDDIVRQAIRKYSKSFIRKKIKLNYRSINCSVLTDEKWLVFVVEQILSNALKYTNAGEISIYMDEVLPLTLVIEDTGIGIEEEDLPRVFEKGYTGYNGRMDKRSTGIGLYLCKRILNKLSHTITIESEVGRGTKVKIGLDTVNIAAD</sequence>
<dbReference type="PANTHER" id="PTHR45453:SF2">
    <property type="entry name" value="HISTIDINE KINASE"/>
    <property type="match status" value="1"/>
</dbReference>
<evidence type="ECO:0000256" key="7">
    <source>
        <dbReference type="ARBA" id="ARBA00022777"/>
    </source>
</evidence>
<comment type="caution">
    <text evidence="13">The sequence shown here is derived from an EMBL/GenBank/DDBJ whole genome shotgun (WGS) entry which is preliminary data.</text>
</comment>
<keyword evidence="9" id="KW-0902">Two-component regulatory system</keyword>
<keyword evidence="10 11" id="KW-0472">Membrane</keyword>
<evidence type="ECO:0000256" key="3">
    <source>
        <dbReference type="ARBA" id="ARBA00012438"/>
    </source>
</evidence>
<dbReference type="GO" id="GO:0016036">
    <property type="term" value="P:cellular response to phosphate starvation"/>
    <property type="evidence" value="ECO:0007669"/>
    <property type="project" value="TreeGrafter"/>
</dbReference>
<dbReference type="InterPro" id="IPR004358">
    <property type="entry name" value="Sig_transdc_His_kin-like_C"/>
</dbReference>
<dbReference type="PROSITE" id="PS50109">
    <property type="entry name" value="HIS_KIN"/>
    <property type="match status" value="1"/>
</dbReference>
<dbReference type="RefSeq" id="WP_103081529.1">
    <property type="nucleotide sequence ID" value="NZ_CP021850.1"/>
</dbReference>
<dbReference type="SMART" id="SM00387">
    <property type="entry name" value="HATPase_c"/>
    <property type="match status" value="1"/>
</dbReference>
<keyword evidence="7" id="KW-0418">Kinase</keyword>
<evidence type="ECO:0000313" key="13">
    <source>
        <dbReference type="EMBL" id="PNT98995.1"/>
    </source>
</evidence>
<dbReference type="InterPro" id="IPR050351">
    <property type="entry name" value="BphY/WalK/GraS-like"/>
</dbReference>
<evidence type="ECO:0000259" key="12">
    <source>
        <dbReference type="PROSITE" id="PS50109"/>
    </source>
</evidence>
<dbReference type="EMBL" id="NIOJ01000022">
    <property type="protein sequence ID" value="PNT98995.1"/>
    <property type="molecule type" value="Genomic_DNA"/>
</dbReference>
<gene>
    <name evidence="13" type="ORF">CDQ84_09635</name>
</gene>
<dbReference type="AlphaFoldDB" id="A0A2K2EWG0"/>
<evidence type="ECO:0000256" key="4">
    <source>
        <dbReference type="ARBA" id="ARBA00022475"/>
    </source>
</evidence>
<keyword evidence="4" id="KW-1003">Cell membrane</keyword>
<reference evidence="13 14" key="1">
    <citation type="submission" date="2017-06" db="EMBL/GenBank/DDBJ databases">
        <title>Investigating the central metabolism of Clostridium thermosuccinogenes.</title>
        <authorList>
            <person name="Koendjbiharie J.G."/>
            <person name="van Kranenburg R."/>
        </authorList>
    </citation>
    <scope>NUCLEOTIDE SEQUENCE [LARGE SCALE GENOMIC DNA]</scope>
    <source>
        <strain evidence="13 14">DSM 5806</strain>
    </source>
</reference>
<organism evidence="13 14">
    <name type="scientific">Clostridium thermosuccinogenes</name>
    <dbReference type="NCBI Taxonomy" id="84032"/>
    <lineage>
        <taxon>Bacteria</taxon>
        <taxon>Bacillati</taxon>
        <taxon>Bacillota</taxon>
        <taxon>Clostridia</taxon>
        <taxon>Eubacteriales</taxon>
        <taxon>Clostridiaceae</taxon>
        <taxon>Clostridium</taxon>
    </lineage>
</organism>
<comment type="subcellular location">
    <subcellularLocation>
        <location evidence="2">Cell membrane</location>
        <topology evidence="2">Multi-pass membrane protein</topology>
    </subcellularLocation>
</comment>
<evidence type="ECO:0000256" key="8">
    <source>
        <dbReference type="ARBA" id="ARBA00022989"/>
    </source>
</evidence>
<evidence type="ECO:0000256" key="1">
    <source>
        <dbReference type="ARBA" id="ARBA00000085"/>
    </source>
</evidence>
<dbReference type="GO" id="GO:0000155">
    <property type="term" value="F:phosphorelay sensor kinase activity"/>
    <property type="evidence" value="ECO:0007669"/>
    <property type="project" value="TreeGrafter"/>
</dbReference>
<keyword evidence="5" id="KW-0808">Transferase</keyword>
<keyword evidence="6 11" id="KW-0812">Transmembrane</keyword>
<evidence type="ECO:0000256" key="2">
    <source>
        <dbReference type="ARBA" id="ARBA00004651"/>
    </source>
</evidence>
<evidence type="ECO:0000313" key="14">
    <source>
        <dbReference type="Proteomes" id="UP000236151"/>
    </source>
</evidence>
<dbReference type="Gene3D" id="3.30.565.10">
    <property type="entry name" value="Histidine kinase-like ATPase, C-terminal domain"/>
    <property type="match status" value="1"/>
</dbReference>
<dbReference type="EC" id="2.7.13.3" evidence="3"/>
<dbReference type="Proteomes" id="UP000236151">
    <property type="component" value="Unassembled WGS sequence"/>
</dbReference>
<name>A0A2K2EWG0_9CLOT</name>
<feature type="domain" description="Histidine kinase" evidence="12">
    <location>
        <begin position="128"/>
        <end position="331"/>
    </location>
</feature>
<dbReference type="InterPro" id="IPR036890">
    <property type="entry name" value="HATPase_C_sf"/>
</dbReference>
<dbReference type="InterPro" id="IPR005467">
    <property type="entry name" value="His_kinase_dom"/>
</dbReference>
<evidence type="ECO:0000256" key="11">
    <source>
        <dbReference type="SAM" id="Phobius"/>
    </source>
</evidence>
<evidence type="ECO:0000256" key="5">
    <source>
        <dbReference type="ARBA" id="ARBA00022679"/>
    </source>
</evidence>
<dbReference type="SUPFAM" id="SSF55874">
    <property type="entry name" value="ATPase domain of HSP90 chaperone/DNA topoisomerase II/histidine kinase"/>
    <property type="match status" value="1"/>
</dbReference>
<evidence type="ECO:0000256" key="6">
    <source>
        <dbReference type="ARBA" id="ARBA00022692"/>
    </source>
</evidence>
<dbReference type="GO" id="GO:0005886">
    <property type="term" value="C:plasma membrane"/>
    <property type="evidence" value="ECO:0007669"/>
    <property type="project" value="UniProtKB-SubCell"/>
</dbReference>
<evidence type="ECO:0000256" key="10">
    <source>
        <dbReference type="ARBA" id="ARBA00023136"/>
    </source>
</evidence>
<feature type="transmembrane region" description="Helical" evidence="11">
    <location>
        <begin position="42"/>
        <end position="66"/>
    </location>
</feature>
<dbReference type="GO" id="GO:0004721">
    <property type="term" value="F:phosphoprotein phosphatase activity"/>
    <property type="evidence" value="ECO:0007669"/>
    <property type="project" value="TreeGrafter"/>
</dbReference>
<evidence type="ECO:0000256" key="9">
    <source>
        <dbReference type="ARBA" id="ARBA00023012"/>
    </source>
</evidence>
<dbReference type="PRINTS" id="PR00344">
    <property type="entry name" value="BCTRLSENSOR"/>
</dbReference>
<comment type="catalytic activity">
    <reaction evidence="1">
        <text>ATP + protein L-histidine = ADP + protein N-phospho-L-histidine.</text>
        <dbReference type="EC" id="2.7.13.3"/>
    </reaction>
</comment>
<dbReference type="KEGG" id="cthd:CDO33_19700"/>
<dbReference type="OrthoDB" id="9780487at2"/>
<dbReference type="InterPro" id="IPR003594">
    <property type="entry name" value="HATPase_dom"/>
</dbReference>
<keyword evidence="14" id="KW-1185">Reference proteome</keyword>
<dbReference type="Pfam" id="PF02518">
    <property type="entry name" value="HATPase_c"/>
    <property type="match status" value="1"/>
</dbReference>
<dbReference type="PANTHER" id="PTHR45453">
    <property type="entry name" value="PHOSPHATE REGULON SENSOR PROTEIN PHOR"/>
    <property type="match status" value="1"/>
</dbReference>
<keyword evidence="8 11" id="KW-1133">Transmembrane helix</keyword>
<accession>A0A2K2EWG0</accession>